<evidence type="ECO:0000313" key="2">
    <source>
        <dbReference type="EMBL" id="RNA44989.1"/>
    </source>
</evidence>
<name>A0A3M7TAG6_BRAPC</name>
<evidence type="ECO:0000313" key="3">
    <source>
        <dbReference type="Proteomes" id="UP000276133"/>
    </source>
</evidence>
<dbReference type="AlphaFoldDB" id="A0A3M7TAG6"/>
<keyword evidence="3" id="KW-1185">Reference proteome</keyword>
<proteinExistence type="predicted"/>
<dbReference type="Proteomes" id="UP000276133">
    <property type="component" value="Unassembled WGS sequence"/>
</dbReference>
<accession>A0A3M7TAG6</accession>
<organism evidence="2 3">
    <name type="scientific">Brachionus plicatilis</name>
    <name type="common">Marine rotifer</name>
    <name type="synonym">Brachionus muelleri</name>
    <dbReference type="NCBI Taxonomy" id="10195"/>
    <lineage>
        <taxon>Eukaryota</taxon>
        <taxon>Metazoa</taxon>
        <taxon>Spiralia</taxon>
        <taxon>Gnathifera</taxon>
        <taxon>Rotifera</taxon>
        <taxon>Eurotatoria</taxon>
        <taxon>Monogononta</taxon>
        <taxon>Pseudotrocha</taxon>
        <taxon>Ploima</taxon>
        <taxon>Brachionidae</taxon>
        <taxon>Brachionus</taxon>
    </lineage>
</organism>
<feature type="compositionally biased region" description="Polar residues" evidence="1">
    <location>
        <begin position="55"/>
        <end position="78"/>
    </location>
</feature>
<protein>
    <submittedName>
        <fullName evidence="2">Uncharacterized protein</fullName>
    </submittedName>
</protein>
<evidence type="ECO:0000256" key="1">
    <source>
        <dbReference type="SAM" id="MobiDB-lite"/>
    </source>
</evidence>
<gene>
    <name evidence="2" type="ORF">BpHYR1_007573</name>
</gene>
<dbReference type="EMBL" id="REGN01000042">
    <property type="protein sequence ID" value="RNA44989.1"/>
    <property type="molecule type" value="Genomic_DNA"/>
</dbReference>
<reference evidence="2 3" key="1">
    <citation type="journal article" date="2018" name="Sci. Rep.">
        <title>Genomic signatures of local adaptation to the degree of environmental predictability in rotifers.</title>
        <authorList>
            <person name="Franch-Gras L."/>
            <person name="Hahn C."/>
            <person name="Garcia-Roger E.M."/>
            <person name="Carmona M.J."/>
            <person name="Serra M."/>
            <person name="Gomez A."/>
        </authorList>
    </citation>
    <scope>NUCLEOTIDE SEQUENCE [LARGE SCALE GENOMIC DNA]</scope>
    <source>
        <strain evidence="2">HYR1</strain>
    </source>
</reference>
<comment type="caution">
    <text evidence="2">The sequence shown here is derived from an EMBL/GenBank/DDBJ whole genome shotgun (WGS) entry which is preliminary data.</text>
</comment>
<feature type="non-terminal residue" evidence="2">
    <location>
        <position position="1"/>
    </location>
</feature>
<feature type="region of interest" description="Disordered" evidence="1">
    <location>
        <begin position="55"/>
        <end position="85"/>
    </location>
</feature>
<sequence>LIITGFHLSSIFLFKRSISGIVLMKKFNIEYRINQHRNNKTRLYIQPKRIDSIPTSTAHQTCSIPTDPNCSKSKSLKTSALEVLP</sequence>